<gene>
    <name evidence="1" type="ORF">E2C01_077939</name>
</gene>
<evidence type="ECO:0000313" key="1">
    <source>
        <dbReference type="EMBL" id="MPC83235.1"/>
    </source>
</evidence>
<comment type="caution">
    <text evidence="1">The sequence shown here is derived from an EMBL/GenBank/DDBJ whole genome shotgun (WGS) entry which is preliminary data.</text>
</comment>
<evidence type="ECO:0000313" key="2">
    <source>
        <dbReference type="Proteomes" id="UP000324222"/>
    </source>
</evidence>
<keyword evidence="2" id="KW-1185">Reference proteome</keyword>
<accession>A0A5B7ILJ8</accession>
<organism evidence="1 2">
    <name type="scientific">Portunus trituberculatus</name>
    <name type="common">Swimming crab</name>
    <name type="synonym">Neptunus trituberculatus</name>
    <dbReference type="NCBI Taxonomy" id="210409"/>
    <lineage>
        <taxon>Eukaryota</taxon>
        <taxon>Metazoa</taxon>
        <taxon>Ecdysozoa</taxon>
        <taxon>Arthropoda</taxon>
        <taxon>Crustacea</taxon>
        <taxon>Multicrustacea</taxon>
        <taxon>Malacostraca</taxon>
        <taxon>Eumalacostraca</taxon>
        <taxon>Eucarida</taxon>
        <taxon>Decapoda</taxon>
        <taxon>Pleocyemata</taxon>
        <taxon>Brachyura</taxon>
        <taxon>Eubrachyura</taxon>
        <taxon>Portunoidea</taxon>
        <taxon>Portunidae</taxon>
        <taxon>Portuninae</taxon>
        <taxon>Portunus</taxon>
    </lineage>
</organism>
<proteinExistence type="predicted"/>
<dbReference type="EMBL" id="VSRR010061929">
    <property type="protein sequence ID" value="MPC83235.1"/>
    <property type="molecule type" value="Genomic_DNA"/>
</dbReference>
<name>A0A5B7ILJ8_PORTR</name>
<sequence length="75" mass="8270">MYRESSLRHLYVGSGCPLALHTRRVLPPSRTSVSRLVFASSILGGTAMSNLYVLKKSLKKVCPSSVSELVYILFP</sequence>
<protein>
    <submittedName>
        <fullName evidence="1">Uncharacterized protein</fullName>
    </submittedName>
</protein>
<reference evidence="1 2" key="1">
    <citation type="submission" date="2019-05" db="EMBL/GenBank/DDBJ databases">
        <title>Another draft genome of Portunus trituberculatus and its Hox gene families provides insights of decapod evolution.</title>
        <authorList>
            <person name="Jeong J.-H."/>
            <person name="Song I."/>
            <person name="Kim S."/>
            <person name="Choi T."/>
            <person name="Kim D."/>
            <person name="Ryu S."/>
            <person name="Kim W."/>
        </authorList>
    </citation>
    <scope>NUCLEOTIDE SEQUENCE [LARGE SCALE GENOMIC DNA]</scope>
    <source>
        <tissue evidence="1">Muscle</tissue>
    </source>
</reference>
<dbReference type="Proteomes" id="UP000324222">
    <property type="component" value="Unassembled WGS sequence"/>
</dbReference>
<dbReference type="AlphaFoldDB" id="A0A5B7ILJ8"/>